<keyword evidence="4" id="KW-1185">Reference proteome</keyword>
<comment type="caution">
    <text evidence="3">The sequence shown here is derived from an EMBL/GenBank/DDBJ whole genome shotgun (WGS) entry which is preliminary data.</text>
</comment>
<evidence type="ECO:0000256" key="2">
    <source>
        <dbReference type="SAM" id="MobiDB-lite"/>
    </source>
</evidence>
<dbReference type="OrthoDB" id="5106259at2759"/>
<name>A0A9P9IA67_9HYPO</name>
<feature type="compositionally biased region" description="Polar residues" evidence="2">
    <location>
        <begin position="151"/>
        <end position="169"/>
    </location>
</feature>
<accession>A0A9P9IA67</accession>
<dbReference type="InterPro" id="IPR022698">
    <property type="entry name" value="OrsD"/>
</dbReference>
<protein>
    <recommendedName>
        <fullName evidence="5">C2H2-type domain-containing protein</fullName>
    </recommendedName>
</protein>
<dbReference type="AlphaFoldDB" id="A0A9P9IA67"/>
<feature type="compositionally biased region" description="Low complexity" evidence="2">
    <location>
        <begin position="138"/>
        <end position="150"/>
    </location>
</feature>
<dbReference type="EMBL" id="JAGMUU010000046">
    <property type="protein sequence ID" value="KAH7113461.1"/>
    <property type="molecule type" value="Genomic_DNA"/>
</dbReference>
<evidence type="ECO:0008006" key="5">
    <source>
        <dbReference type="Google" id="ProtNLM"/>
    </source>
</evidence>
<dbReference type="Pfam" id="PF12013">
    <property type="entry name" value="OrsD"/>
    <property type="match status" value="1"/>
</dbReference>
<gene>
    <name evidence="3" type="ORF">B0J13DRAFT_681771</name>
</gene>
<dbReference type="Proteomes" id="UP000717696">
    <property type="component" value="Unassembled WGS sequence"/>
</dbReference>
<evidence type="ECO:0000256" key="1">
    <source>
        <dbReference type="SAM" id="Coils"/>
    </source>
</evidence>
<evidence type="ECO:0000313" key="3">
    <source>
        <dbReference type="EMBL" id="KAH7113461.1"/>
    </source>
</evidence>
<reference evidence="3" key="1">
    <citation type="journal article" date="2021" name="Nat. Commun.">
        <title>Genetic determinants of endophytism in the Arabidopsis root mycobiome.</title>
        <authorList>
            <person name="Mesny F."/>
            <person name="Miyauchi S."/>
            <person name="Thiergart T."/>
            <person name="Pickel B."/>
            <person name="Atanasova L."/>
            <person name="Karlsson M."/>
            <person name="Huettel B."/>
            <person name="Barry K.W."/>
            <person name="Haridas S."/>
            <person name="Chen C."/>
            <person name="Bauer D."/>
            <person name="Andreopoulos W."/>
            <person name="Pangilinan J."/>
            <person name="LaButti K."/>
            <person name="Riley R."/>
            <person name="Lipzen A."/>
            <person name="Clum A."/>
            <person name="Drula E."/>
            <person name="Henrissat B."/>
            <person name="Kohler A."/>
            <person name="Grigoriev I.V."/>
            <person name="Martin F.M."/>
            <person name="Hacquard S."/>
        </authorList>
    </citation>
    <scope>NUCLEOTIDE SEQUENCE</scope>
    <source>
        <strain evidence="3">MPI-CAGE-AT-0021</strain>
    </source>
</reference>
<evidence type="ECO:0000313" key="4">
    <source>
        <dbReference type="Proteomes" id="UP000717696"/>
    </source>
</evidence>
<keyword evidence="1" id="KW-0175">Coiled coil</keyword>
<organism evidence="3 4">
    <name type="scientific">Dactylonectria estremocensis</name>
    <dbReference type="NCBI Taxonomy" id="1079267"/>
    <lineage>
        <taxon>Eukaryota</taxon>
        <taxon>Fungi</taxon>
        <taxon>Dikarya</taxon>
        <taxon>Ascomycota</taxon>
        <taxon>Pezizomycotina</taxon>
        <taxon>Sordariomycetes</taxon>
        <taxon>Hypocreomycetidae</taxon>
        <taxon>Hypocreales</taxon>
        <taxon>Nectriaceae</taxon>
        <taxon>Dactylonectria</taxon>
    </lineage>
</organism>
<feature type="coiled-coil region" evidence="1">
    <location>
        <begin position="176"/>
        <end position="204"/>
    </location>
</feature>
<feature type="region of interest" description="Disordered" evidence="2">
    <location>
        <begin position="138"/>
        <end position="169"/>
    </location>
</feature>
<proteinExistence type="predicted"/>
<sequence>MVLLCRRCSPSGAVGIRSGTNAVRSHFRGQHKLRGKQLEQVLGFVASQAAKHTLNDPHTAELPGDHSLPIEGLPLLRGFRCTEPQCRFLTINKNNMLAHPAGADHELRKGDGRARWEPVILQSFCRGRYARYWIVDDSNSSESSDSSSSSTAASTPQSQLTQKGHSTSGSAVLQMVQGCEAEIKREADERRRLAEDEAVKAIDRESRWVGFMKWSAHLPKKARPMLLKAGQPPVSKAAEARLWSEEEAKANRRLRQLSASFTRVMTRCRKRLDRVPDDTLEWLASVDPAKPNGKPFGDKQERETMDRYCLCFERYLCYCVRVWALGRKKAKREHKARFTGAQWDALGEVVRRLDVVAAAAERDGEKMAEKGAEEEEEEDLDRKELDKAVFDFCICSLKQKLGRKSYDNPLLHFTAVLGIDRAGEGWIPSHSHTRFLAGFLWCGRVLMLEG</sequence>